<proteinExistence type="predicted"/>
<dbReference type="EMBL" id="CP043732">
    <property type="protein sequence ID" value="QMU97374.1"/>
    <property type="molecule type" value="Genomic_DNA"/>
</dbReference>
<dbReference type="AlphaFoldDB" id="A0A7D7WH23"/>
<dbReference type="RefSeq" id="WP_182252372.1">
    <property type="nucleotide sequence ID" value="NZ_CP043732.1"/>
</dbReference>
<sequence length="95" mass="10202">MTRSYAIREDVAWVDAADGGRTDNAVWISRLDTGELFELRNAGWLVWSMLADGIGDAEAMAAEIHALEITVDFGDEGLDGFLSALEAQGLVTAVT</sequence>
<evidence type="ECO:0008006" key="3">
    <source>
        <dbReference type="Google" id="ProtNLM"/>
    </source>
</evidence>
<dbReference type="Proteomes" id="UP000515708">
    <property type="component" value="Chromosome"/>
</dbReference>
<name>A0A7D7WH23_9MICO</name>
<reference evidence="1 2" key="1">
    <citation type="journal article" date="2020" name="Front. Microbiol.">
        <title>Design of Bacterial Strain-Specific qPCR Assays Using NGS Data and Publicly Available Resources and Its Application to Track Biocontrol Strains.</title>
        <authorList>
            <person name="Hernandez I."/>
            <person name="Sant C."/>
            <person name="Martinez R."/>
            <person name="Fernandez C."/>
        </authorList>
    </citation>
    <scope>NUCLEOTIDE SEQUENCE [LARGE SCALE GENOMIC DNA]</scope>
    <source>
        <strain evidence="1 2">B24</strain>
    </source>
</reference>
<accession>A0A7D7WH23</accession>
<protein>
    <recommendedName>
        <fullName evidence="3">PqqD family protein</fullName>
    </recommendedName>
</protein>
<gene>
    <name evidence="1" type="ORF">FVO59_09220</name>
</gene>
<evidence type="ECO:0000313" key="1">
    <source>
        <dbReference type="EMBL" id="QMU97374.1"/>
    </source>
</evidence>
<organism evidence="1 2">
    <name type="scientific">Microbacterium esteraromaticum</name>
    <dbReference type="NCBI Taxonomy" id="57043"/>
    <lineage>
        <taxon>Bacteria</taxon>
        <taxon>Bacillati</taxon>
        <taxon>Actinomycetota</taxon>
        <taxon>Actinomycetes</taxon>
        <taxon>Micrococcales</taxon>
        <taxon>Microbacteriaceae</taxon>
        <taxon>Microbacterium</taxon>
    </lineage>
</organism>
<evidence type="ECO:0000313" key="2">
    <source>
        <dbReference type="Proteomes" id="UP000515708"/>
    </source>
</evidence>